<evidence type="ECO:0000313" key="1">
    <source>
        <dbReference type="EMBL" id="MTH79288.1"/>
    </source>
</evidence>
<comment type="caution">
    <text evidence="1">The sequence shown here is derived from an EMBL/GenBank/DDBJ whole genome shotgun (WGS) entry which is preliminary data.</text>
</comment>
<proteinExistence type="predicted"/>
<dbReference type="OrthoDB" id="7778847at2"/>
<dbReference type="Proteomes" id="UP000478183">
    <property type="component" value="Unassembled WGS sequence"/>
</dbReference>
<protein>
    <submittedName>
        <fullName evidence="1">Uncharacterized protein</fullName>
    </submittedName>
</protein>
<dbReference type="Pfam" id="PF20083">
    <property type="entry name" value="DUF6477"/>
    <property type="match status" value="1"/>
</dbReference>
<organism evidence="1 2">
    <name type="scientific">Paracoccus aestuariivivens</name>
    <dbReference type="NCBI Taxonomy" id="1820333"/>
    <lineage>
        <taxon>Bacteria</taxon>
        <taxon>Pseudomonadati</taxon>
        <taxon>Pseudomonadota</taxon>
        <taxon>Alphaproteobacteria</taxon>
        <taxon>Rhodobacterales</taxon>
        <taxon>Paracoccaceae</taxon>
        <taxon>Paracoccus</taxon>
    </lineage>
</organism>
<keyword evidence="2" id="KW-1185">Reference proteome</keyword>
<accession>A0A6L6JDL7</accession>
<evidence type="ECO:0000313" key="2">
    <source>
        <dbReference type="Proteomes" id="UP000478183"/>
    </source>
</evidence>
<reference evidence="1 2" key="1">
    <citation type="submission" date="2019-11" db="EMBL/GenBank/DDBJ databases">
        <authorList>
            <person name="Dong K."/>
        </authorList>
    </citation>
    <scope>NUCLEOTIDE SEQUENCE [LARGE SCALE GENOMIC DNA]</scope>
    <source>
        <strain evidence="1 2">NBRC 111993</strain>
    </source>
</reference>
<gene>
    <name evidence="1" type="ORF">GL286_16320</name>
</gene>
<dbReference type="AlphaFoldDB" id="A0A6L6JDL7"/>
<dbReference type="InterPro" id="IPR045516">
    <property type="entry name" value="DUF6477"/>
</dbReference>
<name>A0A6L6JDL7_9RHOB</name>
<dbReference type="EMBL" id="WMIE01000013">
    <property type="protein sequence ID" value="MTH79288.1"/>
    <property type="molecule type" value="Genomic_DNA"/>
</dbReference>
<sequence length="114" mass="12628">MTMMPNVIQFQPRPQTAVLRRPRLLVQAARHGAASFNRSKELKRILRCEDLPAPAAALPRLYAQEQELNDARLEVKADYDLQRHIMLLIAILAETALAAPSAVTCPGKAIPAHP</sequence>
<dbReference type="RefSeq" id="WP_155096647.1">
    <property type="nucleotide sequence ID" value="NZ_WMIE01000013.1"/>
</dbReference>